<sequence>LINKIVAPPAAPEVASTMDLELKLGDEIEANQVISVGKKDDYKVIRNECYFKNNLEELDEYDNPFPSWEMKEL</sequence>
<dbReference type="EMBL" id="OY731404">
    <property type="protein sequence ID" value="CAJ1967888.1"/>
    <property type="molecule type" value="Genomic_DNA"/>
</dbReference>
<organism evidence="1 2">
    <name type="scientific">Sphenostylis stenocarpa</name>
    <dbReference type="NCBI Taxonomy" id="92480"/>
    <lineage>
        <taxon>Eukaryota</taxon>
        <taxon>Viridiplantae</taxon>
        <taxon>Streptophyta</taxon>
        <taxon>Embryophyta</taxon>
        <taxon>Tracheophyta</taxon>
        <taxon>Spermatophyta</taxon>
        <taxon>Magnoliopsida</taxon>
        <taxon>eudicotyledons</taxon>
        <taxon>Gunneridae</taxon>
        <taxon>Pentapetalae</taxon>
        <taxon>rosids</taxon>
        <taxon>fabids</taxon>
        <taxon>Fabales</taxon>
        <taxon>Fabaceae</taxon>
        <taxon>Papilionoideae</taxon>
        <taxon>50 kb inversion clade</taxon>
        <taxon>NPAAA clade</taxon>
        <taxon>indigoferoid/millettioid clade</taxon>
        <taxon>Phaseoleae</taxon>
        <taxon>Sphenostylis</taxon>
    </lineage>
</organism>
<accession>A0AA86T9E2</accession>
<feature type="non-terminal residue" evidence="1">
    <location>
        <position position="1"/>
    </location>
</feature>
<protein>
    <submittedName>
        <fullName evidence="1">Uncharacterized protein</fullName>
    </submittedName>
</protein>
<dbReference type="Gramene" id="rna-AYBTSS11_LOCUS21421">
    <property type="protein sequence ID" value="CAJ1967888.1"/>
    <property type="gene ID" value="gene-AYBTSS11_LOCUS21421"/>
</dbReference>
<evidence type="ECO:0000313" key="2">
    <source>
        <dbReference type="Proteomes" id="UP001189624"/>
    </source>
</evidence>
<evidence type="ECO:0000313" key="1">
    <source>
        <dbReference type="EMBL" id="CAJ1967888.1"/>
    </source>
</evidence>
<keyword evidence="2" id="KW-1185">Reference proteome</keyword>
<dbReference type="Proteomes" id="UP001189624">
    <property type="component" value="Chromosome 7"/>
</dbReference>
<proteinExistence type="predicted"/>
<reference evidence="1" key="1">
    <citation type="submission" date="2023-10" db="EMBL/GenBank/DDBJ databases">
        <authorList>
            <person name="Domelevo Entfellner J.-B."/>
        </authorList>
    </citation>
    <scope>NUCLEOTIDE SEQUENCE</scope>
</reference>
<gene>
    <name evidence="1" type="ORF">AYBTSS11_LOCUS21421</name>
</gene>
<name>A0AA86T9E2_9FABA</name>
<dbReference type="AlphaFoldDB" id="A0AA86T9E2"/>